<gene>
    <name evidence="2" type="ORF">MHA02_24050</name>
</gene>
<dbReference type="AlphaFoldDB" id="A0A512IQP2"/>
<dbReference type="InterPro" id="IPR058110">
    <property type="entry name" value="GCG_CRPN_dom"/>
</dbReference>
<comment type="caution">
    <text evidence="2">The sequence shown here is derived from an EMBL/GenBank/DDBJ whole genome shotgun (WGS) entry which is preliminary data.</text>
</comment>
<name>A0A512IQP2_9HYPH</name>
<accession>A0A512IQP2</accession>
<proteinExistence type="predicted"/>
<protein>
    <submittedName>
        <fullName evidence="2">Uncharacterized protein</fullName>
    </submittedName>
</protein>
<dbReference type="NCBIfam" id="NF047412">
    <property type="entry name" value="sig_GCG_CRPN_rpt"/>
    <property type="match status" value="1"/>
</dbReference>
<sequence>MRTQKDSTMPKSLATFAVLAGLAVPASASPLTQDAVSDGSDGAQIIQVYGGCGPYAHRGPYGGCRTGGQWGGYVRGVSCPAGFHIGPYGRRCWPN</sequence>
<evidence type="ECO:0000313" key="3">
    <source>
        <dbReference type="Proteomes" id="UP000321258"/>
    </source>
</evidence>
<organism evidence="2 3">
    <name type="scientific">Methylobacterium haplocladii</name>
    <dbReference type="NCBI Taxonomy" id="1176176"/>
    <lineage>
        <taxon>Bacteria</taxon>
        <taxon>Pseudomonadati</taxon>
        <taxon>Pseudomonadota</taxon>
        <taxon>Alphaproteobacteria</taxon>
        <taxon>Hyphomicrobiales</taxon>
        <taxon>Methylobacteriaceae</taxon>
        <taxon>Methylobacterium</taxon>
    </lineage>
</organism>
<keyword evidence="1" id="KW-0732">Signal</keyword>
<feature type="chain" id="PRO_5022227693" evidence="1">
    <location>
        <begin position="29"/>
        <end position="95"/>
    </location>
</feature>
<evidence type="ECO:0000313" key="2">
    <source>
        <dbReference type="EMBL" id="GEP00018.1"/>
    </source>
</evidence>
<dbReference type="EMBL" id="BJZT01000025">
    <property type="protein sequence ID" value="GEP00018.1"/>
    <property type="molecule type" value="Genomic_DNA"/>
</dbReference>
<feature type="signal peptide" evidence="1">
    <location>
        <begin position="1"/>
        <end position="28"/>
    </location>
</feature>
<evidence type="ECO:0000256" key="1">
    <source>
        <dbReference type="SAM" id="SignalP"/>
    </source>
</evidence>
<reference evidence="2 3" key="1">
    <citation type="submission" date="2019-07" db="EMBL/GenBank/DDBJ databases">
        <title>Whole genome shotgun sequence of Methylobacterium haplocladii NBRC 107714.</title>
        <authorList>
            <person name="Hosoyama A."/>
            <person name="Uohara A."/>
            <person name="Ohji S."/>
            <person name="Ichikawa N."/>
        </authorList>
    </citation>
    <scope>NUCLEOTIDE SEQUENCE [LARGE SCALE GENOMIC DNA]</scope>
    <source>
        <strain evidence="2 3">NBRC 107714</strain>
    </source>
</reference>
<dbReference type="Proteomes" id="UP000321258">
    <property type="component" value="Unassembled WGS sequence"/>
</dbReference>
<keyword evidence="3" id="KW-1185">Reference proteome</keyword>